<evidence type="ECO:0000256" key="6">
    <source>
        <dbReference type="ARBA" id="ARBA00023004"/>
    </source>
</evidence>
<dbReference type="Pfam" id="PF07715">
    <property type="entry name" value="Plug"/>
    <property type="match status" value="1"/>
</dbReference>
<dbReference type="InterPro" id="IPR000531">
    <property type="entry name" value="Beta-barrel_TonB"/>
</dbReference>
<evidence type="ECO:0000256" key="3">
    <source>
        <dbReference type="ARBA" id="ARBA00022452"/>
    </source>
</evidence>
<dbReference type="InterPro" id="IPR036942">
    <property type="entry name" value="Beta-barrel_TonB_sf"/>
</dbReference>
<keyword evidence="4" id="KW-0410">Iron transport</keyword>
<evidence type="ECO:0000313" key="16">
    <source>
        <dbReference type="Proteomes" id="UP000262954"/>
    </source>
</evidence>
<evidence type="ECO:0000256" key="12">
    <source>
        <dbReference type="RuleBase" id="RU003357"/>
    </source>
</evidence>
<evidence type="ECO:0000256" key="9">
    <source>
        <dbReference type="ARBA" id="ARBA00023136"/>
    </source>
</evidence>
<dbReference type="RefSeq" id="WP_122303831.1">
    <property type="nucleotide sequence ID" value="NZ_JADMPX010000020.1"/>
</dbReference>
<dbReference type="Proteomes" id="UP000262954">
    <property type="component" value="Unassembled WGS sequence"/>
</dbReference>
<dbReference type="FunFam" id="2.170.130.10:FF:000009">
    <property type="entry name" value="SusC/RagA family TonB-linked outer membrane protein"/>
    <property type="match status" value="1"/>
</dbReference>
<evidence type="ECO:0000313" key="15">
    <source>
        <dbReference type="EMBL" id="HBJ09702.1"/>
    </source>
</evidence>
<evidence type="ECO:0000259" key="13">
    <source>
        <dbReference type="Pfam" id="PF00593"/>
    </source>
</evidence>
<feature type="domain" description="TonB-dependent receptor-like beta-barrel" evidence="13">
    <location>
        <begin position="370"/>
        <end position="789"/>
    </location>
</feature>
<dbReference type="Gene3D" id="2.40.170.20">
    <property type="entry name" value="TonB-dependent receptor, beta-barrel domain"/>
    <property type="match status" value="1"/>
</dbReference>
<dbReference type="InterPro" id="IPR023996">
    <property type="entry name" value="TonB-dep_OMP_SusC/RagA"/>
</dbReference>
<evidence type="ECO:0000256" key="8">
    <source>
        <dbReference type="ARBA" id="ARBA00023077"/>
    </source>
</evidence>
<dbReference type="SUPFAM" id="SSF49464">
    <property type="entry name" value="Carboxypeptidase regulatory domain-like"/>
    <property type="match status" value="1"/>
</dbReference>
<dbReference type="Gene3D" id="2.60.40.1120">
    <property type="entry name" value="Carboxypeptidase-like, regulatory domain"/>
    <property type="match status" value="1"/>
</dbReference>
<evidence type="ECO:0000256" key="5">
    <source>
        <dbReference type="ARBA" id="ARBA00022692"/>
    </source>
</evidence>
<dbReference type="PROSITE" id="PS52016">
    <property type="entry name" value="TONB_DEPENDENT_REC_3"/>
    <property type="match status" value="1"/>
</dbReference>
<keyword evidence="2 11" id="KW-0813">Transport</keyword>
<dbReference type="NCBIfam" id="TIGR04056">
    <property type="entry name" value="OMP_RagA_SusC"/>
    <property type="match status" value="1"/>
</dbReference>
<keyword evidence="10 11" id="KW-0998">Cell outer membrane</keyword>
<dbReference type="InterPro" id="IPR008969">
    <property type="entry name" value="CarboxyPept-like_regulatory"/>
</dbReference>
<comment type="subcellular location">
    <subcellularLocation>
        <location evidence="1 11">Cell outer membrane</location>
        <topology evidence="1 11">Multi-pass membrane protein</topology>
    </subcellularLocation>
</comment>
<name>A0A354M5B3_9BACT</name>
<sequence length="1052" mass="117250">MLSHRKIKALLLLFMIMLVMPVYSQVITGKVIDANNKEPIIGASIQVKGTSIGTMSDLDGQFKITVKDKNASLQVSYVGYKTVVQPLNGKTSITITLQESTQELDQVVVIGYGVQKKSDLTGAIASVDADEIAKLPATNVMHAIQGKAAGVEIVQNSGAPGASSTVRIRGMGTINNSDPLYVVDGIPMDNIDYLSADDIESIEILKDASSAAIYGSRAANGVVLVVTKSGKNSQKILNVNFNAYVGWQESWKDPGLMDKEDFAYYSDFVNNLNIVTDYDAATGQMKIKPETQELIDKGVDWWDELSRSALMQKYNISLYGGNDKLNYYVSGNFQNTDGIIKESNYERKSFNGKMNAKLLKNLSLGTNLTYAREDRRVVGEGTWGVIKTAINYNPLTPIYDQNESYNWTTPIENLRRTTYDTYVNTFIGQITLDWDIVKGLKYSTRASYSNYASDQEQFNRYNVNPEIVGTIKYDVKRYPTTTDNISWDNILNYTAKWGDHDFSVMVGQTLETSTMKRTWAQGTGYGGYDDEFNALNFAQFSQSTSGYTTSWTALGLLGRISYDYKDRYLLQANFRADASSRFSKKNRWGYFPSVSAGWKINSESFMQNVDWISLLKLRAGWGQLGNNRIGNNAYATYVGQQSATYIYGVGMPTIQPGMSISSYGNSDILWERTQSTSVGLDFNVLDNRISTSVDYFIKDTHDMLVAVPIVYSSGYTSTPMQNAGSVRNKGWEVQLSYKDRIGDFNFELSGNFTKVKNEVTALGGNDDAIYGGNLGSPNNLGYVNKTVVGAPIACFYGWKTAGIMTEADFNEDGSPKVPVFSSGSTYTPGDMKFVDVNGDGVIDDNDRTFIGNPNPDFYYGFNINMEYKGFDLSMFFQGVAGNEIYDVTRYFRYSNVSYSGGWENLNYLSFSNVSEDYFDKVWRPVPDPANPSYRDHWGANLNGTVPLPSSDGTKNEMNFRNSDFYIQDGSYLRLKNIQLGYTFPKKWVNKLSVSNLRVYASATNLFTITSYDGLDPEVGKTSGQESNNLYLGIDQGVYPQARSYMFGVIIDF</sequence>
<dbReference type="PANTHER" id="PTHR32552:SF81">
    <property type="entry name" value="TONB-DEPENDENT OUTER MEMBRANE RECEPTOR"/>
    <property type="match status" value="1"/>
</dbReference>
<feature type="domain" description="TonB-dependent receptor plug" evidence="14">
    <location>
        <begin position="117"/>
        <end position="222"/>
    </location>
</feature>
<dbReference type="Pfam" id="PF00593">
    <property type="entry name" value="TonB_dep_Rec_b-barrel"/>
    <property type="match status" value="1"/>
</dbReference>
<keyword evidence="8 12" id="KW-0798">TonB box</keyword>
<comment type="caution">
    <text evidence="15">The sequence shown here is derived from an EMBL/GenBank/DDBJ whole genome shotgun (WGS) entry which is preliminary data.</text>
</comment>
<keyword evidence="3 11" id="KW-1134">Transmembrane beta strand</keyword>
<organism evidence="15 16">
    <name type="scientific">Coprobacter fastidiosus</name>
    <dbReference type="NCBI Taxonomy" id="1099853"/>
    <lineage>
        <taxon>Bacteria</taxon>
        <taxon>Pseudomonadati</taxon>
        <taxon>Bacteroidota</taxon>
        <taxon>Bacteroidia</taxon>
        <taxon>Bacteroidales</taxon>
        <taxon>Barnesiellaceae</taxon>
        <taxon>Coprobacter</taxon>
    </lineage>
</organism>
<keyword evidence="15" id="KW-0675">Receptor</keyword>
<dbReference type="InterPro" id="IPR023997">
    <property type="entry name" value="TonB-dep_OMP_SusC/RagA_CS"/>
</dbReference>
<dbReference type="GO" id="GO:0006826">
    <property type="term" value="P:iron ion transport"/>
    <property type="evidence" value="ECO:0007669"/>
    <property type="project" value="UniProtKB-KW"/>
</dbReference>
<dbReference type="InterPro" id="IPR012910">
    <property type="entry name" value="Plug_dom"/>
</dbReference>
<evidence type="ECO:0000256" key="4">
    <source>
        <dbReference type="ARBA" id="ARBA00022496"/>
    </source>
</evidence>
<proteinExistence type="inferred from homology"/>
<evidence type="ECO:0000256" key="1">
    <source>
        <dbReference type="ARBA" id="ARBA00004571"/>
    </source>
</evidence>
<evidence type="ECO:0000256" key="7">
    <source>
        <dbReference type="ARBA" id="ARBA00023065"/>
    </source>
</evidence>
<comment type="similarity">
    <text evidence="11 12">Belongs to the TonB-dependent receptor family.</text>
</comment>
<accession>A0A354M5B3</accession>
<keyword evidence="9 11" id="KW-0472">Membrane</keyword>
<keyword evidence="5 11" id="KW-0812">Transmembrane</keyword>
<dbReference type="InterPro" id="IPR037066">
    <property type="entry name" value="Plug_dom_sf"/>
</dbReference>
<gene>
    <name evidence="15" type="ORF">DDY73_11960</name>
</gene>
<reference evidence="15 16" key="1">
    <citation type="journal article" date="2018" name="Nat. Biotechnol.">
        <title>A standardized bacterial taxonomy based on genome phylogeny substantially revises the tree of life.</title>
        <authorList>
            <person name="Parks D.H."/>
            <person name="Chuvochina M."/>
            <person name="Waite D.W."/>
            <person name="Rinke C."/>
            <person name="Skarshewski A."/>
            <person name="Chaumeil P.A."/>
            <person name="Hugenholtz P."/>
        </authorList>
    </citation>
    <scope>NUCLEOTIDE SEQUENCE [LARGE SCALE GENOMIC DNA]</scope>
    <source>
        <strain evidence="15">UBA11482</strain>
    </source>
</reference>
<dbReference type="GO" id="GO:0009279">
    <property type="term" value="C:cell outer membrane"/>
    <property type="evidence" value="ECO:0007669"/>
    <property type="project" value="UniProtKB-SubCell"/>
</dbReference>
<dbReference type="Pfam" id="PF13715">
    <property type="entry name" value="CarbopepD_reg_2"/>
    <property type="match status" value="1"/>
</dbReference>
<evidence type="ECO:0000256" key="2">
    <source>
        <dbReference type="ARBA" id="ARBA00022448"/>
    </source>
</evidence>
<evidence type="ECO:0000259" key="14">
    <source>
        <dbReference type="Pfam" id="PF07715"/>
    </source>
</evidence>
<evidence type="ECO:0000256" key="10">
    <source>
        <dbReference type="ARBA" id="ARBA00023237"/>
    </source>
</evidence>
<protein>
    <submittedName>
        <fullName evidence="15">TonB-dependent receptor</fullName>
    </submittedName>
</protein>
<dbReference type="PANTHER" id="PTHR32552">
    <property type="entry name" value="FERRICHROME IRON RECEPTOR-RELATED"/>
    <property type="match status" value="1"/>
</dbReference>
<evidence type="ECO:0000256" key="11">
    <source>
        <dbReference type="PROSITE-ProRule" id="PRU01360"/>
    </source>
</evidence>
<keyword evidence="6" id="KW-0408">Iron</keyword>
<dbReference type="InterPro" id="IPR039426">
    <property type="entry name" value="TonB-dep_rcpt-like"/>
</dbReference>
<dbReference type="SUPFAM" id="SSF56935">
    <property type="entry name" value="Porins"/>
    <property type="match status" value="1"/>
</dbReference>
<dbReference type="NCBIfam" id="TIGR04057">
    <property type="entry name" value="SusC_RagA_signa"/>
    <property type="match status" value="1"/>
</dbReference>
<keyword evidence="7" id="KW-0406">Ion transport</keyword>
<dbReference type="EMBL" id="DNWC01000154">
    <property type="protein sequence ID" value="HBJ09702.1"/>
    <property type="molecule type" value="Genomic_DNA"/>
</dbReference>
<dbReference type="AlphaFoldDB" id="A0A354M5B3"/>
<dbReference type="Gene3D" id="2.170.130.10">
    <property type="entry name" value="TonB-dependent receptor, plug domain"/>
    <property type="match status" value="1"/>
</dbReference>